<dbReference type="PANTHER" id="PTHR45980">
    <property type="match status" value="1"/>
</dbReference>
<keyword evidence="2" id="KW-0378">Hydrolase</keyword>
<evidence type="ECO:0000256" key="4">
    <source>
        <dbReference type="SAM" id="Phobius"/>
    </source>
</evidence>
<evidence type="ECO:0000256" key="1">
    <source>
        <dbReference type="ARBA" id="ARBA00022670"/>
    </source>
</evidence>
<evidence type="ECO:0000313" key="7">
    <source>
        <dbReference type="Proteomes" id="UP001162972"/>
    </source>
</evidence>
<keyword evidence="1" id="KW-0645">Protease</keyword>
<comment type="caution">
    <text evidence="6">The sequence shown here is derived from an EMBL/GenBank/DDBJ whole genome shotgun (WGS) entry which is preliminary data.</text>
</comment>
<keyword evidence="4" id="KW-0812">Transmembrane</keyword>
<feature type="transmembrane region" description="Helical" evidence="4">
    <location>
        <begin position="96"/>
        <end position="117"/>
    </location>
</feature>
<evidence type="ECO:0000313" key="6">
    <source>
        <dbReference type="EMBL" id="KAJ6432385.1"/>
    </source>
</evidence>
<organism evidence="6 7">
    <name type="scientific">Salix udensis</name>
    <dbReference type="NCBI Taxonomy" id="889485"/>
    <lineage>
        <taxon>Eukaryota</taxon>
        <taxon>Viridiplantae</taxon>
        <taxon>Streptophyta</taxon>
        <taxon>Embryophyta</taxon>
        <taxon>Tracheophyta</taxon>
        <taxon>Spermatophyta</taxon>
        <taxon>Magnoliopsida</taxon>
        <taxon>eudicotyledons</taxon>
        <taxon>Gunneridae</taxon>
        <taxon>Pentapetalae</taxon>
        <taxon>rosids</taxon>
        <taxon>fabids</taxon>
        <taxon>Malpighiales</taxon>
        <taxon>Salicaceae</taxon>
        <taxon>Saliceae</taxon>
        <taxon>Salix</taxon>
    </lineage>
</organism>
<dbReference type="PANTHER" id="PTHR45980:SF9">
    <property type="entry name" value="PROTEASE DO-LIKE 10, MITOCHONDRIAL-RELATED"/>
    <property type="match status" value="1"/>
</dbReference>
<evidence type="ECO:0000259" key="5">
    <source>
        <dbReference type="Pfam" id="PF17815"/>
    </source>
</evidence>
<dbReference type="Gene3D" id="3.20.190.20">
    <property type="match status" value="1"/>
</dbReference>
<keyword evidence="4" id="KW-1133">Transmembrane helix</keyword>
<keyword evidence="4" id="KW-0472">Membrane</keyword>
<dbReference type="InterPro" id="IPR041517">
    <property type="entry name" value="DEGP_PDZ"/>
</dbReference>
<dbReference type="GO" id="GO:0004252">
    <property type="term" value="F:serine-type endopeptidase activity"/>
    <property type="evidence" value="ECO:0007669"/>
    <property type="project" value="TreeGrafter"/>
</dbReference>
<gene>
    <name evidence="6" type="ORF">OIU84_019596</name>
</gene>
<dbReference type="Pfam" id="PF17815">
    <property type="entry name" value="PDZ_3"/>
    <property type="match status" value="1"/>
</dbReference>
<evidence type="ECO:0000256" key="2">
    <source>
        <dbReference type="ARBA" id="ARBA00022801"/>
    </source>
</evidence>
<reference evidence="6 7" key="1">
    <citation type="journal article" date="2023" name="Int. J. Mol. Sci.">
        <title>De Novo Assembly and Annotation of 11 Diverse Shrub Willow (Salix) Genomes Reveals Novel Gene Organization in Sex-Linked Regions.</title>
        <authorList>
            <person name="Hyden B."/>
            <person name="Feng K."/>
            <person name="Yates T.B."/>
            <person name="Jawdy S."/>
            <person name="Cereghino C."/>
            <person name="Smart L.B."/>
            <person name="Muchero W."/>
        </authorList>
    </citation>
    <scope>NUCLEOTIDE SEQUENCE [LARGE SCALE GENOMIC DNA]</scope>
    <source>
        <tissue evidence="6">Shoot tip</tissue>
    </source>
</reference>
<sequence>MPPPTKYRAEIQAVGHECDLAILVVENEEFWEGMDFLELGDIPFLQEVVSVVAYPQEAFHWNDREPSEPVAAMLTCNNGKRSCWCGFREPISCSSLFLFINLMNFLVIAFCAGLGFVPITRPYLHDYGEEWCNTSPCRVCEQALKELPEKAGQQLIILSQVLMDNINAGYGRLAELQVKKVNGLEIDNLKHRCELVEDCGQES</sequence>
<keyword evidence="7" id="KW-1185">Reference proteome</keyword>
<evidence type="ECO:0000256" key="3">
    <source>
        <dbReference type="ARBA" id="ARBA00022825"/>
    </source>
</evidence>
<dbReference type="Proteomes" id="UP001162972">
    <property type="component" value="Chromosome 10"/>
</dbReference>
<keyword evidence="3" id="KW-0720">Serine protease</keyword>
<dbReference type="InterPro" id="IPR046449">
    <property type="entry name" value="DEGP_PDZ_sf"/>
</dbReference>
<name>A0AAD6PKH8_9ROSI</name>
<dbReference type="AlphaFoldDB" id="A0AAD6PKH8"/>
<dbReference type="EMBL" id="JAPFFJ010000003">
    <property type="protein sequence ID" value="KAJ6432385.1"/>
    <property type="molecule type" value="Genomic_DNA"/>
</dbReference>
<accession>A0AAD6PKH8</accession>
<protein>
    <recommendedName>
        <fullName evidence="5">Protease Do-like PDZ domain-containing protein</fullName>
    </recommendedName>
</protein>
<feature type="domain" description="Protease Do-like PDZ" evidence="5">
    <location>
        <begin position="111"/>
        <end position="202"/>
    </location>
</feature>
<dbReference type="GO" id="GO:0006508">
    <property type="term" value="P:proteolysis"/>
    <property type="evidence" value="ECO:0007669"/>
    <property type="project" value="UniProtKB-KW"/>
</dbReference>
<proteinExistence type="predicted"/>